<proteinExistence type="inferred from homology"/>
<sequence>TTISATMFSQLKQDLKASMRSKDQVRLGVIRSVLSAVTYHEKALIMKGRSAEESKIEAQQDPSVVSIVQSAQKKRRDAVALYQGAGRSDLAEQEAKELAILQSFLPEPYTPAEIDAHVQAAITATEAKSIRDLGRVIKSLTLDPARAPKAQLAETAKRLLASAK</sequence>
<gene>
    <name evidence="1" type="primary">AIM41</name>
    <name evidence="2" type="ORF">BJ085DRAFT_13634</name>
</gene>
<feature type="non-terminal residue" evidence="2">
    <location>
        <position position="1"/>
    </location>
</feature>
<name>A0A4Q0A115_9FUNG</name>
<dbReference type="GO" id="GO:0005739">
    <property type="term" value="C:mitochondrion"/>
    <property type="evidence" value="ECO:0007669"/>
    <property type="project" value="UniProtKB-SubCell"/>
</dbReference>
<dbReference type="InterPro" id="IPR023168">
    <property type="entry name" value="GatB_Yqey_C_2"/>
</dbReference>
<dbReference type="SUPFAM" id="SSF89095">
    <property type="entry name" value="GatB/YqeY motif"/>
    <property type="match status" value="1"/>
</dbReference>
<comment type="similarity">
    <text evidence="1">Belongs to the AIM41 family.</text>
</comment>
<dbReference type="EMBL" id="ML002249">
    <property type="protein sequence ID" value="RKP39714.1"/>
    <property type="molecule type" value="Genomic_DNA"/>
</dbReference>
<dbReference type="STRING" id="215637.A0A4Q0A115"/>
<evidence type="ECO:0000313" key="3">
    <source>
        <dbReference type="Proteomes" id="UP000268162"/>
    </source>
</evidence>
<dbReference type="Gene3D" id="1.10.1510.10">
    <property type="entry name" value="Uncharacterised protein YqeY/AIM41 PF09424, N-terminal domain"/>
    <property type="match status" value="1"/>
</dbReference>
<dbReference type="InterPro" id="IPR003789">
    <property type="entry name" value="Asn/Gln_tRNA_amidoTrase-B-like"/>
</dbReference>
<dbReference type="Pfam" id="PF09424">
    <property type="entry name" value="YqeY"/>
    <property type="match status" value="1"/>
</dbReference>
<dbReference type="PANTHER" id="PTHR28055:SF1">
    <property type="entry name" value="ALTERED INHERITANCE OF MITOCHONDRIA PROTEIN 41, MITOCHONDRIAL"/>
    <property type="match status" value="1"/>
</dbReference>
<keyword evidence="3" id="KW-1185">Reference proteome</keyword>
<dbReference type="Gene3D" id="1.10.10.410">
    <property type="match status" value="1"/>
</dbReference>
<evidence type="ECO:0000256" key="1">
    <source>
        <dbReference type="RuleBase" id="RU365099"/>
    </source>
</evidence>
<keyword evidence="1" id="KW-0496">Mitochondrion</keyword>
<dbReference type="AlphaFoldDB" id="A0A4Q0A115"/>
<dbReference type="InterPro" id="IPR042184">
    <property type="entry name" value="YqeY/Aim41_N"/>
</dbReference>
<reference evidence="3" key="1">
    <citation type="journal article" date="2018" name="Nat. Microbiol.">
        <title>Leveraging single-cell genomics to expand the fungal tree of life.</title>
        <authorList>
            <person name="Ahrendt S.R."/>
            <person name="Quandt C.A."/>
            <person name="Ciobanu D."/>
            <person name="Clum A."/>
            <person name="Salamov A."/>
            <person name="Andreopoulos B."/>
            <person name="Cheng J.F."/>
            <person name="Woyke T."/>
            <person name="Pelin A."/>
            <person name="Henrissat B."/>
            <person name="Reynolds N.K."/>
            <person name="Benny G.L."/>
            <person name="Smith M.E."/>
            <person name="James T.Y."/>
            <person name="Grigoriev I.V."/>
        </authorList>
    </citation>
    <scope>NUCLEOTIDE SEQUENCE [LARGE SCALE GENOMIC DNA]</scope>
    <source>
        <strain evidence="3">RSA 468</strain>
    </source>
</reference>
<comment type="subcellular location">
    <subcellularLocation>
        <location evidence="1">Mitochondrion</location>
    </subcellularLocation>
</comment>
<organism evidence="2 3">
    <name type="scientific">Dimargaris cristalligena</name>
    <dbReference type="NCBI Taxonomy" id="215637"/>
    <lineage>
        <taxon>Eukaryota</taxon>
        <taxon>Fungi</taxon>
        <taxon>Fungi incertae sedis</taxon>
        <taxon>Zoopagomycota</taxon>
        <taxon>Kickxellomycotina</taxon>
        <taxon>Dimargaritomycetes</taxon>
        <taxon>Dimargaritales</taxon>
        <taxon>Dimargaritaceae</taxon>
        <taxon>Dimargaris</taxon>
    </lineage>
</organism>
<dbReference type="GO" id="GO:0016884">
    <property type="term" value="F:carbon-nitrogen ligase activity, with glutamine as amido-N-donor"/>
    <property type="evidence" value="ECO:0007669"/>
    <property type="project" value="UniProtKB-UniRule"/>
</dbReference>
<dbReference type="InterPro" id="IPR019004">
    <property type="entry name" value="YqeY/Aim41"/>
</dbReference>
<dbReference type="Proteomes" id="UP000268162">
    <property type="component" value="Unassembled WGS sequence"/>
</dbReference>
<evidence type="ECO:0000313" key="2">
    <source>
        <dbReference type="EMBL" id="RKP39714.1"/>
    </source>
</evidence>
<dbReference type="PANTHER" id="PTHR28055">
    <property type="entry name" value="ALTERED INHERITANCE OF MITOCHONDRIA PROTEIN 41, MITOCHONDRIAL"/>
    <property type="match status" value="1"/>
</dbReference>
<protein>
    <recommendedName>
        <fullName evidence="1">Altered inheritance of mitochondria protein 41</fullName>
    </recommendedName>
</protein>
<accession>A0A4Q0A115</accession>